<evidence type="ECO:0000256" key="6">
    <source>
        <dbReference type="ARBA" id="ARBA00022490"/>
    </source>
</evidence>
<dbReference type="Pfam" id="PF00583">
    <property type="entry name" value="Acetyltransf_1"/>
    <property type="match status" value="1"/>
</dbReference>
<dbReference type="GO" id="GO:0043998">
    <property type="term" value="F:histone H2A acetyltransferase activity"/>
    <property type="evidence" value="ECO:0007669"/>
    <property type="project" value="InterPro"/>
</dbReference>
<dbReference type="InterPro" id="IPR016181">
    <property type="entry name" value="Acyl_CoA_acyltransferase"/>
</dbReference>
<dbReference type="GO" id="GO:0005737">
    <property type="term" value="C:cytoplasm"/>
    <property type="evidence" value="ECO:0007669"/>
    <property type="project" value="UniProtKB-SubCell"/>
</dbReference>
<evidence type="ECO:0000256" key="2">
    <source>
        <dbReference type="ARBA" id="ARBA00004496"/>
    </source>
</evidence>
<keyword evidence="7" id="KW-0808">Transferase</keyword>
<dbReference type="AlphaFoldDB" id="A0A9P6WGF1"/>
<sequence length="227" mass="26538">MTNEIEYKEAKILAHTIVQSITLDAIKKECPTVPEIKIEISREVTDNELTECLQLLNSNLGKTYESVNGKKWKTGKREEMLEEGLVYVLFRLLDSDKLLGFMSMKLINERSLQVLYLYEIQLDEHYRNMKLGSFLMKKLEVIVKSINKEGKLKKLWYKTYKDEYHDSNDSNLILTGVALTVFSVNKKARGLYNRLGYTLHRDSEIEKVLRNGKIIEPDYYMLEKVVN</sequence>
<evidence type="ECO:0000259" key="12">
    <source>
        <dbReference type="PROSITE" id="PS51186"/>
    </source>
</evidence>
<evidence type="ECO:0000256" key="4">
    <source>
        <dbReference type="ARBA" id="ARBA00012950"/>
    </source>
</evidence>
<dbReference type="PANTHER" id="PTHR20531">
    <property type="entry name" value="N-ALPHA-ACETYLTRANSFERASE 40"/>
    <property type="match status" value="1"/>
</dbReference>
<feature type="domain" description="N-acetyltransferase" evidence="12">
    <location>
        <begin position="39"/>
        <end position="226"/>
    </location>
</feature>
<gene>
    <name evidence="13" type="primary">NAT4</name>
    <name evidence="13" type="ORF">C6P40_003475</name>
</gene>
<dbReference type="InterPro" id="IPR039949">
    <property type="entry name" value="NAA40"/>
</dbReference>
<dbReference type="EC" id="2.3.1.257" evidence="4"/>
<keyword evidence="9" id="KW-0012">Acyltransferase</keyword>
<dbReference type="SUPFAM" id="SSF55729">
    <property type="entry name" value="Acyl-CoA N-acyltransferases (Nat)"/>
    <property type="match status" value="1"/>
</dbReference>
<evidence type="ECO:0000256" key="11">
    <source>
        <dbReference type="ARBA" id="ARBA00049524"/>
    </source>
</evidence>
<keyword evidence="14" id="KW-1185">Reference proteome</keyword>
<comment type="catalytic activity">
    <reaction evidence="10">
        <text>N-terminal L-seryl-[histone H2A] + acetyl-CoA = N-terminal N(alpha)-acetyl-L-seryl-[histone H2A] + CoA + H(+)</text>
        <dbReference type="Rhea" id="RHEA:50600"/>
        <dbReference type="Rhea" id="RHEA-COMP:12742"/>
        <dbReference type="Rhea" id="RHEA-COMP:12744"/>
        <dbReference type="ChEBI" id="CHEBI:15378"/>
        <dbReference type="ChEBI" id="CHEBI:57287"/>
        <dbReference type="ChEBI" id="CHEBI:57288"/>
        <dbReference type="ChEBI" id="CHEBI:64738"/>
        <dbReference type="ChEBI" id="CHEBI:83690"/>
        <dbReference type="EC" id="2.3.1.257"/>
    </reaction>
</comment>
<evidence type="ECO:0000313" key="13">
    <source>
        <dbReference type="EMBL" id="KAG0686724.1"/>
    </source>
</evidence>
<evidence type="ECO:0000256" key="5">
    <source>
        <dbReference type="ARBA" id="ARBA00015043"/>
    </source>
</evidence>
<name>A0A9P6WGF1_9ASCO</name>
<dbReference type="PANTHER" id="PTHR20531:SF1">
    <property type="entry name" value="N-ALPHA-ACETYLTRANSFERASE 40"/>
    <property type="match status" value="1"/>
</dbReference>
<dbReference type="GO" id="GO:1990189">
    <property type="term" value="F:protein N-terminal-serine acetyltransferase activity"/>
    <property type="evidence" value="ECO:0007669"/>
    <property type="project" value="UniProtKB-EC"/>
</dbReference>
<dbReference type="Gene3D" id="3.40.630.30">
    <property type="match status" value="1"/>
</dbReference>
<comment type="caution">
    <text evidence="13">The sequence shown here is derived from an EMBL/GenBank/DDBJ whole genome shotgun (WGS) entry which is preliminary data.</text>
</comment>
<dbReference type="InterPro" id="IPR000182">
    <property type="entry name" value="GNAT_dom"/>
</dbReference>
<evidence type="ECO:0000256" key="8">
    <source>
        <dbReference type="ARBA" id="ARBA00023242"/>
    </source>
</evidence>
<dbReference type="EMBL" id="PUHW01000396">
    <property type="protein sequence ID" value="KAG0686724.1"/>
    <property type="molecule type" value="Genomic_DNA"/>
</dbReference>
<comment type="subcellular location">
    <subcellularLocation>
        <location evidence="2">Cytoplasm</location>
    </subcellularLocation>
    <subcellularLocation>
        <location evidence="1">Nucleus</location>
    </subcellularLocation>
</comment>
<evidence type="ECO:0000256" key="3">
    <source>
        <dbReference type="ARBA" id="ARBA00008870"/>
    </source>
</evidence>
<dbReference type="CDD" id="cd04301">
    <property type="entry name" value="NAT_SF"/>
    <property type="match status" value="1"/>
</dbReference>
<keyword evidence="6" id="KW-0963">Cytoplasm</keyword>
<organism evidence="13 14">
    <name type="scientific">Pichia californica</name>
    <dbReference type="NCBI Taxonomy" id="460514"/>
    <lineage>
        <taxon>Eukaryota</taxon>
        <taxon>Fungi</taxon>
        <taxon>Dikarya</taxon>
        <taxon>Ascomycota</taxon>
        <taxon>Saccharomycotina</taxon>
        <taxon>Pichiomycetes</taxon>
        <taxon>Pichiales</taxon>
        <taxon>Pichiaceae</taxon>
        <taxon>Pichia</taxon>
    </lineage>
</organism>
<protein>
    <recommendedName>
        <fullName evidence="5">N-alpha-acetyltransferase 40</fullName>
        <ecNumber evidence="4">2.3.1.257</ecNumber>
    </recommendedName>
</protein>
<comment type="catalytic activity">
    <reaction evidence="11">
        <text>N-terminal L-seryl-[histone H4] + acetyl-CoA = N-terminal N(alpha)-acetyl-L-seryl-[histone H4] + CoA + H(+)</text>
        <dbReference type="Rhea" id="RHEA:50596"/>
        <dbReference type="Rhea" id="RHEA-COMP:12740"/>
        <dbReference type="Rhea" id="RHEA-COMP:12743"/>
        <dbReference type="ChEBI" id="CHEBI:15378"/>
        <dbReference type="ChEBI" id="CHEBI:57287"/>
        <dbReference type="ChEBI" id="CHEBI:57288"/>
        <dbReference type="ChEBI" id="CHEBI:64738"/>
        <dbReference type="ChEBI" id="CHEBI:83690"/>
        <dbReference type="EC" id="2.3.1.257"/>
    </reaction>
</comment>
<comment type="similarity">
    <text evidence="3">Belongs to the acetyltransferase family. NAA40 subfamily.</text>
</comment>
<evidence type="ECO:0000256" key="7">
    <source>
        <dbReference type="ARBA" id="ARBA00022679"/>
    </source>
</evidence>
<reference evidence="13" key="1">
    <citation type="submission" date="2020-11" db="EMBL/GenBank/DDBJ databases">
        <title>Kefir isolates.</title>
        <authorList>
            <person name="Marcisauskas S."/>
            <person name="Kim Y."/>
            <person name="Blasche S."/>
        </authorList>
    </citation>
    <scope>NUCLEOTIDE SEQUENCE</scope>
    <source>
        <strain evidence="13">Olga-1</strain>
    </source>
</reference>
<accession>A0A9P6WGF1</accession>
<keyword evidence="8" id="KW-0539">Nucleus</keyword>
<dbReference type="GO" id="GO:0010485">
    <property type="term" value="F:histone H4 acetyltransferase activity"/>
    <property type="evidence" value="ECO:0007669"/>
    <property type="project" value="InterPro"/>
</dbReference>
<dbReference type="PROSITE" id="PS51186">
    <property type="entry name" value="GNAT"/>
    <property type="match status" value="1"/>
</dbReference>
<evidence type="ECO:0000313" key="14">
    <source>
        <dbReference type="Proteomes" id="UP000697127"/>
    </source>
</evidence>
<proteinExistence type="inferred from homology"/>
<evidence type="ECO:0000256" key="9">
    <source>
        <dbReference type="ARBA" id="ARBA00023315"/>
    </source>
</evidence>
<dbReference type="GO" id="GO:0005634">
    <property type="term" value="C:nucleus"/>
    <property type="evidence" value="ECO:0007669"/>
    <property type="project" value="UniProtKB-SubCell"/>
</dbReference>
<evidence type="ECO:0000256" key="1">
    <source>
        <dbReference type="ARBA" id="ARBA00004123"/>
    </source>
</evidence>
<evidence type="ECO:0000256" key="10">
    <source>
        <dbReference type="ARBA" id="ARBA00047821"/>
    </source>
</evidence>
<dbReference type="Proteomes" id="UP000697127">
    <property type="component" value="Unassembled WGS sequence"/>
</dbReference>